<evidence type="ECO:0000313" key="3">
    <source>
        <dbReference type="Proteomes" id="UP001209854"/>
    </source>
</evidence>
<dbReference type="Proteomes" id="UP001209854">
    <property type="component" value="Unassembled WGS sequence"/>
</dbReference>
<proteinExistence type="predicted"/>
<evidence type="ECO:0000313" key="2">
    <source>
        <dbReference type="EMBL" id="MCW7551323.1"/>
    </source>
</evidence>
<feature type="compositionally biased region" description="Low complexity" evidence="1">
    <location>
        <begin position="203"/>
        <end position="214"/>
    </location>
</feature>
<reference evidence="2 3" key="1">
    <citation type="submission" date="2022-10" db="EMBL/GenBank/DDBJ databases">
        <title>High-quality genome sequences of two octocoral-associated bacteria, Endozoicomonas euniceicola EF212 and Endozoicomonas gorgoniicola PS125.</title>
        <authorList>
            <person name="Chiou Y.-J."/>
            <person name="Chen Y.-H."/>
        </authorList>
    </citation>
    <scope>NUCLEOTIDE SEQUENCE [LARGE SCALE GENOMIC DNA]</scope>
    <source>
        <strain evidence="2 3">PS125</strain>
    </source>
</reference>
<evidence type="ECO:0000256" key="1">
    <source>
        <dbReference type="SAM" id="MobiDB-lite"/>
    </source>
</evidence>
<feature type="region of interest" description="Disordered" evidence="1">
    <location>
        <begin position="186"/>
        <end position="224"/>
    </location>
</feature>
<dbReference type="RefSeq" id="WP_262566385.1">
    <property type="nucleotide sequence ID" value="NZ_JAPFCC010000001.1"/>
</dbReference>
<gene>
    <name evidence="2" type="ORF">NX722_01435</name>
</gene>
<dbReference type="EMBL" id="JAPFCC010000001">
    <property type="protein sequence ID" value="MCW7551323.1"/>
    <property type="molecule type" value="Genomic_DNA"/>
</dbReference>
<feature type="compositionally biased region" description="Polar residues" evidence="1">
    <location>
        <begin position="186"/>
        <end position="196"/>
    </location>
</feature>
<organism evidence="2 3">
    <name type="scientific">Endozoicomonas gorgoniicola</name>
    <dbReference type="NCBI Taxonomy" id="1234144"/>
    <lineage>
        <taxon>Bacteria</taxon>
        <taxon>Pseudomonadati</taxon>
        <taxon>Pseudomonadota</taxon>
        <taxon>Gammaproteobacteria</taxon>
        <taxon>Oceanospirillales</taxon>
        <taxon>Endozoicomonadaceae</taxon>
        <taxon>Endozoicomonas</taxon>
    </lineage>
</organism>
<comment type="caution">
    <text evidence="2">The sequence shown here is derived from an EMBL/GenBank/DDBJ whole genome shotgun (WGS) entry which is preliminary data.</text>
</comment>
<name>A0ABT3MQD1_9GAMM</name>
<keyword evidence="3" id="KW-1185">Reference proteome</keyword>
<sequence>MSIPSAGRSSSTPKPSIKDGKESQAAPEGVFQVSGEGRSVHPHSDNPQYMSPEADHTANRSLDDWDIEVLEIENRYFDIVADLSGKSESVIPRSRLKQAVNTIRNSLSTLFNHYRQRVAHLVVEGRIEKQNADEVMVRNNALSPILDELNELEASMQWQFGKKNQHASMAQLRTLMSKATGVISETKAQLNDSTTLPEPKQESTTSTLPDTTPLPGDPPSENPEQLLATLTQNVKQSTAKAFKATLDSSVKELGRLLTLLPQWIQEAQASDEDAEALATYQSVFNSAFEKLQSLALKTIDKKDIPSNQSTATRLFEQCRDMVVRIESVKNGKFDAWVAARIKNPRLKAIVAAIDQADNPELRLKAQQQLHHFLAKNLQHFSRLEPILKLTLEKSRLQEQQAPELCEDALKALTSLSGHVKTTEDPEFTVKWMQAIEKADQELSYLQQLEQTLPERILPVLTTSPKSAPHFLHLLNPVCRAFLAREPELVSSEVSRKLFSSMAEFLEGRREQDALKRSSALIKVASENFSSPDFLSRILNEAKTFEEIHAISQSLYDWDITLFEEVQHAVRGLETVKMDFEVDGIEKGRDALIYLMSEYPDSIKEHAEKTSAKRFEELTDILRTSLTTQLQKIFASEKPTPELFEKDLNQALQGIAKVTLTPVEGKKDAIASKVAITLTPETLNDKDFRAFLNSTTDPQKTFAEAFRKSLTDDRVHFDQLTRSWEVLPLPPELLNDYKAVFLKDFNLYHKAGQLAQENKETIDSQVQVREQINAGVSQVTSALHGLENQLQTQHAKRRKKLKALQTHLASLKSFTKELEKSPLANLSADTCKVAENLITMVSNKQIKPEQAVTILNPLHQVLETAEHQTTPAGQRKMADVKKVPEALTHLLKKMDSTLRPRLLYKLFARKRVKAFEQARALVSVCEQCPNGARLNAAMIDHWLKTSGIEQQSRRDLQELASSLNRYSKQLAGWAER</sequence>
<feature type="region of interest" description="Disordered" evidence="1">
    <location>
        <begin position="1"/>
        <end position="57"/>
    </location>
</feature>
<protein>
    <submittedName>
        <fullName evidence="2">Uncharacterized protein</fullName>
    </submittedName>
</protein>
<accession>A0ABT3MQD1</accession>